<dbReference type="AlphaFoldDB" id="A0A1I2NLT3"/>
<gene>
    <name evidence="3" type="ORF">SAMN04488033_12127</name>
</gene>
<dbReference type="InterPro" id="IPR008971">
    <property type="entry name" value="HSP40/DnaJ_pept-bd"/>
</dbReference>
<dbReference type="Gene3D" id="1.10.287.110">
    <property type="entry name" value="DnaJ domain"/>
    <property type="match status" value="1"/>
</dbReference>
<dbReference type="SUPFAM" id="SSF46565">
    <property type="entry name" value="Chaperone J-domain"/>
    <property type="match status" value="1"/>
</dbReference>
<feature type="domain" description="J" evidence="2">
    <location>
        <begin position="5"/>
        <end position="70"/>
    </location>
</feature>
<dbReference type="PROSITE" id="PS50076">
    <property type="entry name" value="DNAJ_2"/>
    <property type="match status" value="1"/>
</dbReference>
<dbReference type="SMART" id="SM00271">
    <property type="entry name" value="DnaJ"/>
    <property type="match status" value="1"/>
</dbReference>
<dbReference type="Pfam" id="PF00226">
    <property type="entry name" value="DnaJ"/>
    <property type="match status" value="1"/>
</dbReference>
<dbReference type="Proteomes" id="UP000199116">
    <property type="component" value="Unassembled WGS sequence"/>
</dbReference>
<dbReference type="Pfam" id="PF01556">
    <property type="entry name" value="DnaJ_C"/>
    <property type="match status" value="1"/>
</dbReference>
<keyword evidence="3" id="KW-0238">DNA-binding</keyword>
<reference evidence="4" key="1">
    <citation type="submission" date="2016-10" db="EMBL/GenBank/DDBJ databases">
        <authorList>
            <person name="Varghese N."/>
            <person name="Submissions S."/>
        </authorList>
    </citation>
    <scope>NUCLEOTIDE SEQUENCE [LARGE SCALE GENOMIC DNA]</scope>
    <source>
        <strain evidence="4">DSM 23515</strain>
    </source>
</reference>
<keyword evidence="4" id="KW-1185">Reference proteome</keyword>
<dbReference type="FunFam" id="2.60.260.20:FF:000013">
    <property type="entry name" value="DnaJ subfamily B member 11"/>
    <property type="match status" value="1"/>
</dbReference>
<keyword evidence="1" id="KW-0143">Chaperone</keyword>
<dbReference type="GO" id="GO:0042026">
    <property type="term" value="P:protein refolding"/>
    <property type="evidence" value="ECO:0007669"/>
    <property type="project" value="TreeGrafter"/>
</dbReference>
<accession>A0A1I2NLT3</accession>
<dbReference type="EMBL" id="FOOH01000021">
    <property type="protein sequence ID" value="SFG02406.1"/>
    <property type="molecule type" value="Genomic_DNA"/>
</dbReference>
<dbReference type="CDD" id="cd10747">
    <property type="entry name" value="DnaJ_C"/>
    <property type="match status" value="1"/>
</dbReference>
<dbReference type="CDD" id="cd06257">
    <property type="entry name" value="DnaJ"/>
    <property type="match status" value="1"/>
</dbReference>
<dbReference type="GO" id="GO:0051082">
    <property type="term" value="F:unfolded protein binding"/>
    <property type="evidence" value="ECO:0007669"/>
    <property type="project" value="InterPro"/>
</dbReference>
<dbReference type="GO" id="GO:0005737">
    <property type="term" value="C:cytoplasm"/>
    <property type="evidence" value="ECO:0007669"/>
    <property type="project" value="TreeGrafter"/>
</dbReference>
<proteinExistence type="predicted"/>
<dbReference type="Gene3D" id="2.60.260.20">
    <property type="entry name" value="Urease metallochaperone UreE, N-terminal domain"/>
    <property type="match status" value="2"/>
</dbReference>
<dbReference type="RefSeq" id="WP_075325177.1">
    <property type="nucleotide sequence ID" value="NZ_FOOH01000021.1"/>
</dbReference>
<organism evidence="3 4">
    <name type="scientific">Salegentibacter agarivorans</name>
    <dbReference type="NCBI Taxonomy" id="345907"/>
    <lineage>
        <taxon>Bacteria</taxon>
        <taxon>Pseudomonadati</taxon>
        <taxon>Bacteroidota</taxon>
        <taxon>Flavobacteriia</taxon>
        <taxon>Flavobacteriales</taxon>
        <taxon>Flavobacteriaceae</taxon>
        <taxon>Salegentibacter</taxon>
    </lineage>
</organism>
<dbReference type="PRINTS" id="PR00625">
    <property type="entry name" value="JDOMAIN"/>
</dbReference>
<evidence type="ECO:0000313" key="3">
    <source>
        <dbReference type="EMBL" id="SFG02406.1"/>
    </source>
</evidence>
<dbReference type="GO" id="GO:0003677">
    <property type="term" value="F:DNA binding"/>
    <property type="evidence" value="ECO:0007669"/>
    <property type="project" value="UniProtKB-KW"/>
</dbReference>
<name>A0A1I2NLT3_9FLAO</name>
<sequence length="309" mass="34652">MDFIDYYKLLELDKSASQADIKKAYRKLARKYHPDLNPNNKEAQLRFQQINEANEVLSDPEKRKKYDQYGKDWQHADAYEEAKKQQQASGGRAYSGGGFGGGQGGYSYSGNFDDDTFSDFFEEMFGSGARAHGSGRGRHFKGQDFNAELQLNLSDVYTSHKQTLTVNGKNIRLTIPAGVENGQTIKIKGHGGPGVQGGPKGDLYITFNIANNTKFKREKENLFCTVNLDLYTALLGGELTVDTFGGKVKLKVKPETQPGTKVKLKGKGFPKYKKENQFGDLIITYDVKMPTNLSARERELFQELQKLRS</sequence>
<dbReference type="InterPro" id="IPR036869">
    <property type="entry name" value="J_dom_sf"/>
</dbReference>
<dbReference type="PANTHER" id="PTHR43096:SF52">
    <property type="entry name" value="DNAJ HOMOLOG 1, MITOCHONDRIAL-RELATED"/>
    <property type="match status" value="1"/>
</dbReference>
<evidence type="ECO:0000313" key="4">
    <source>
        <dbReference type="Proteomes" id="UP000199116"/>
    </source>
</evidence>
<protein>
    <submittedName>
        <fullName evidence="3">Curved DNA-binding protein</fullName>
    </submittedName>
</protein>
<dbReference type="SUPFAM" id="SSF49493">
    <property type="entry name" value="HSP40/DnaJ peptide-binding domain"/>
    <property type="match status" value="2"/>
</dbReference>
<evidence type="ECO:0000256" key="1">
    <source>
        <dbReference type="ARBA" id="ARBA00023186"/>
    </source>
</evidence>
<dbReference type="InterPro" id="IPR001623">
    <property type="entry name" value="DnaJ_domain"/>
</dbReference>
<dbReference type="InterPro" id="IPR018253">
    <property type="entry name" value="DnaJ_domain_CS"/>
</dbReference>
<dbReference type="InterPro" id="IPR002939">
    <property type="entry name" value="DnaJ_C"/>
</dbReference>
<dbReference type="PROSITE" id="PS00636">
    <property type="entry name" value="DNAJ_1"/>
    <property type="match status" value="1"/>
</dbReference>
<evidence type="ECO:0000259" key="2">
    <source>
        <dbReference type="PROSITE" id="PS50076"/>
    </source>
</evidence>
<dbReference type="PANTHER" id="PTHR43096">
    <property type="entry name" value="DNAJ HOMOLOG 1, MITOCHONDRIAL-RELATED"/>
    <property type="match status" value="1"/>
</dbReference>